<keyword evidence="6 8" id="KW-1133">Transmembrane helix</keyword>
<dbReference type="EMBL" id="PCTS01000040">
    <property type="protein sequence ID" value="PIP86277.1"/>
    <property type="molecule type" value="Genomic_DNA"/>
</dbReference>
<dbReference type="AlphaFoldDB" id="A0A2H0DVS8"/>
<keyword evidence="5 8" id="KW-0812">Transmembrane</keyword>
<protein>
    <recommendedName>
        <fullName evidence="11">AI-2E family transporter</fullName>
    </recommendedName>
</protein>
<evidence type="ECO:0008006" key="11">
    <source>
        <dbReference type="Google" id="ProtNLM"/>
    </source>
</evidence>
<dbReference type="PANTHER" id="PTHR21716">
    <property type="entry name" value="TRANSMEMBRANE PROTEIN"/>
    <property type="match status" value="1"/>
</dbReference>
<keyword evidence="3" id="KW-0813">Transport</keyword>
<evidence type="ECO:0000256" key="7">
    <source>
        <dbReference type="ARBA" id="ARBA00023136"/>
    </source>
</evidence>
<keyword evidence="4" id="KW-1003">Cell membrane</keyword>
<comment type="similarity">
    <text evidence="2">Belongs to the autoinducer-2 exporter (AI-2E) (TC 2.A.86) family.</text>
</comment>
<evidence type="ECO:0000313" key="10">
    <source>
        <dbReference type="Proteomes" id="UP000231276"/>
    </source>
</evidence>
<evidence type="ECO:0000256" key="2">
    <source>
        <dbReference type="ARBA" id="ARBA00009773"/>
    </source>
</evidence>
<feature type="transmembrane region" description="Helical" evidence="8">
    <location>
        <begin position="308"/>
        <end position="332"/>
    </location>
</feature>
<evidence type="ECO:0000256" key="3">
    <source>
        <dbReference type="ARBA" id="ARBA00022448"/>
    </source>
</evidence>
<feature type="transmembrane region" description="Helical" evidence="8">
    <location>
        <begin position="267"/>
        <end position="288"/>
    </location>
</feature>
<feature type="transmembrane region" description="Helical" evidence="8">
    <location>
        <begin position="239"/>
        <end position="260"/>
    </location>
</feature>
<dbReference type="GO" id="GO:0005886">
    <property type="term" value="C:plasma membrane"/>
    <property type="evidence" value="ECO:0007669"/>
    <property type="project" value="UniProtKB-SubCell"/>
</dbReference>
<evidence type="ECO:0000256" key="5">
    <source>
        <dbReference type="ARBA" id="ARBA00022692"/>
    </source>
</evidence>
<dbReference type="InterPro" id="IPR002549">
    <property type="entry name" value="AI-2E-like"/>
</dbReference>
<feature type="transmembrane region" description="Helical" evidence="8">
    <location>
        <begin position="68"/>
        <end position="86"/>
    </location>
</feature>
<proteinExistence type="inferred from homology"/>
<organism evidence="9 10">
    <name type="scientific">Candidatus Campbellbacteria bacterium CG22_combo_CG10-13_8_21_14_all_43_18</name>
    <dbReference type="NCBI Taxonomy" id="1974530"/>
    <lineage>
        <taxon>Bacteria</taxon>
        <taxon>Candidatus Campbelliibacteriota</taxon>
    </lineage>
</organism>
<evidence type="ECO:0000256" key="8">
    <source>
        <dbReference type="SAM" id="Phobius"/>
    </source>
</evidence>
<feature type="transmembrane region" description="Helical" evidence="8">
    <location>
        <begin position="7"/>
        <end position="29"/>
    </location>
</feature>
<dbReference type="Pfam" id="PF01594">
    <property type="entry name" value="AI-2E_transport"/>
    <property type="match status" value="1"/>
</dbReference>
<reference evidence="9 10" key="1">
    <citation type="submission" date="2017-09" db="EMBL/GenBank/DDBJ databases">
        <title>Depth-based differentiation of microbial function through sediment-hosted aquifers and enrichment of novel symbionts in the deep terrestrial subsurface.</title>
        <authorList>
            <person name="Probst A.J."/>
            <person name="Ladd B."/>
            <person name="Jarett J.K."/>
            <person name="Geller-Mcgrath D.E."/>
            <person name="Sieber C.M."/>
            <person name="Emerson J.B."/>
            <person name="Anantharaman K."/>
            <person name="Thomas B.C."/>
            <person name="Malmstrom R."/>
            <person name="Stieglmeier M."/>
            <person name="Klingl A."/>
            <person name="Woyke T."/>
            <person name="Ryan C.M."/>
            <person name="Banfield J.F."/>
        </authorList>
    </citation>
    <scope>NUCLEOTIDE SEQUENCE [LARGE SCALE GENOMIC DNA]</scope>
    <source>
        <strain evidence="9">CG22_combo_CG10-13_8_21_14_all_43_18</strain>
    </source>
</reference>
<dbReference type="GO" id="GO:0055085">
    <property type="term" value="P:transmembrane transport"/>
    <property type="evidence" value="ECO:0007669"/>
    <property type="project" value="TreeGrafter"/>
</dbReference>
<sequence>MKEGKTLSINITTGTFIKGILTILLFLGLYIFRDLVLVILAAIVIASAIEPAVNWLKRRKVPRLLSVILIYLLLAVIFVALFYSFIPPLFREVSNFVNNLPTFVNSIDFWSPVSGKDLGILNPAVQNISDNLSLQDLINQFQKIIGNVTEGFWKTVSVIFGGALSFVLIIVLSFYLAVQKNGIDNFLRVIAPAGHQNYIIDLWRRSQKKIGFWMQGQLVLALIIGILSYLGLAVLNIKYAFLLAVLAGLFELIPLFGPILSAIPAIILGFAQGGATLGLVVMGLYVIIQQFENHLIFPLVVKKVTGLPAIFVILSLIVGGRLAGFLGIILSVPIATVIMEFISDIETENKKILEKQIAKEAK</sequence>
<feature type="transmembrane region" description="Helical" evidence="8">
    <location>
        <begin position="158"/>
        <end position="178"/>
    </location>
</feature>
<evidence type="ECO:0000256" key="1">
    <source>
        <dbReference type="ARBA" id="ARBA00004651"/>
    </source>
</evidence>
<comment type="caution">
    <text evidence="9">The sequence shown here is derived from an EMBL/GenBank/DDBJ whole genome shotgun (WGS) entry which is preliminary data.</text>
</comment>
<gene>
    <name evidence="9" type="ORF">COW82_02930</name>
</gene>
<feature type="transmembrane region" description="Helical" evidence="8">
    <location>
        <begin position="212"/>
        <end position="233"/>
    </location>
</feature>
<keyword evidence="7 8" id="KW-0472">Membrane</keyword>
<dbReference type="PANTHER" id="PTHR21716:SF53">
    <property type="entry name" value="PERMEASE PERM-RELATED"/>
    <property type="match status" value="1"/>
</dbReference>
<name>A0A2H0DVS8_9BACT</name>
<accession>A0A2H0DVS8</accession>
<evidence type="ECO:0000256" key="4">
    <source>
        <dbReference type="ARBA" id="ARBA00022475"/>
    </source>
</evidence>
<evidence type="ECO:0000256" key="6">
    <source>
        <dbReference type="ARBA" id="ARBA00022989"/>
    </source>
</evidence>
<feature type="transmembrane region" description="Helical" evidence="8">
    <location>
        <begin position="35"/>
        <end position="56"/>
    </location>
</feature>
<comment type="subcellular location">
    <subcellularLocation>
        <location evidence="1">Cell membrane</location>
        <topology evidence="1">Multi-pass membrane protein</topology>
    </subcellularLocation>
</comment>
<dbReference type="Proteomes" id="UP000231276">
    <property type="component" value="Unassembled WGS sequence"/>
</dbReference>
<evidence type="ECO:0000313" key="9">
    <source>
        <dbReference type="EMBL" id="PIP86277.1"/>
    </source>
</evidence>